<evidence type="ECO:0000256" key="3">
    <source>
        <dbReference type="ARBA" id="ARBA00023015"/>
    </source>
</evidence>
<evidence type="ECO:0000259" key="8">
    <source>
        <dbReference type="PROSITE" id="PS50888"/>
    </source>
</evidence>
<feature type="coiled-coil region" evidence="6">
    <location>
        <begin position="178"/>
        <end position="205"/>
    </location>
</feature>
<dbReference type="GO" id="GO:0046983">
    <property type="term" value="F:protein dimerization activity"/>
    <property type="evidence" value="ECO:0007669"/>
    <property type="project" value="InterPro"/>
</dbReference>
<evidence type="ECO:0000256" key="2">
    <source>
        <dbReference type="ARBA" id="ARBA00005510"/>
    </source>
</evidence>
<keyword evidence="5" id="KW-0539">Nucleus</keyword>
<reference evidence="9" key="1">
    <citation type="submission" date="2019-04" db="EMBL/GenBank/DDBJ databases">
        <authorList>
            <person name="Sun D."/>
        </authorList>
    </citation>
    <scope>NUCLEOTIDE SEQUENCE</scope>
</reference>
<dbReference type="CDD" id="cd11452">
    <property type="entry name" value="bHLH_AtNAI1_like"/>
    <property type="match status" value="1"/>
</dbReference>
<dbReference type="PANTHER" id="PTHR45959">
    <property type="entry name" value="BHLH TRANSCRIPTION FACTOR"/>
    <property type="match status" value="1"/>
</dbReference>
<proteinExistence type="evidence at transcript level"/>
<feature type="region of interest" description="Disordered" evidence="7">
    <location>
        <begin position="47"/>
        <end position="66"/>
    </location>
</feature>
<dbReference type="PROSITE" id="PS50888">
    <property type="entry name" value="BHLH"/>
    <property type="match status" value="1"/>
</dbReference>
<keyword evidence="6" id="KW-0175">Coiled coil</keyword>
<dbReference type="InterPro" id="IPR036638">
    <property type="entry name" value="HLH_DNA-bd_sf"/>
</dbReference>
<dbReference type="SMART" id="SM00353">
    <property type="entry name" value="HLH"/>
    <property type="match status" value="1"/>
</dbReference>
<dbReference type="EMBL" id="MK805889">
    <property type="protein sequence ID" value="QGH84096.1"/>
    <property type="molecule type" value="mRNA"/>
</dbReference>
<dbReference type="SUPFAM" id="SSF47459">
    <property type="entry name" value="HLH, helix-loop-helix DNA-binding domain"/>
    <property type="match status" value="1"/>
</dbReference>
<accession>A0A649UAE8</accession>
<dbReference type="Pfam" id="PF00010">
    <property type="entry name" value="HLH"/>
    <property type="match status" value="1"/>
</dbReference>
<feature type="compositionally biased region" description="Low complexity" evidence="7">
    <location>
        <begin position="47"/>
        <end position="62"/>
    </location>
</feature>
<keyword evidence="4" id="KW-0804">Transcription</keyword>
<evidence type="ECO:0000256" key="5">
    <source>
        <dbReference type="ARBA" id="ARBA00023242"/>
    </source>
</evidence>
<comment type="subcellular location">
    <subcellularLocation>
        <location evidence="1">Nucleus</location>
    </subcellularLocation>
</comment>
<dbReference type="Pfam" id="PF22754">
    <property type="entry name" value="bHLH-TF_ACT-like_plant"/>
    <property type="match status" value="1"/>
</dbReference>
<dbReference type="InterPro" id="IPR011598">
    <property type="entry name" value="bHLH_dom"/>
</dbReference>
<dbReference type="PANTHER" id="PTHR45959:SF2">
    <property type="entry name" value="BHLH TRANSCRIPTION FACTOR"/>
    <property type="match status" value="1"/>
</dbReference>
<name>A0A649UAE8_LILRE</name>
<dbReference type="InterPro" id="IPR052610">
    <property type="entry name" value="bHLH_transcription_regulator"/>
</dbReference>
<evidence type="ECO:0000256" key="1">
    <source>
        <dbReference type="ARBA" id="ARBA00004123"/>
    </source>
</evidence>
<evidence type="ECO:0000313" key="9">
    <source>
        <dbReference type="EMBL" id="QGH84096.1"/>
    </source>
</evidence>
<evidence type="ECO:0000256" key="7">
    <source>
        <dbReference type="SAM" id="MobiDB-lite"/>
    </source>
</evidence>
<dbReference type="InterPro" id="IPR054502">
    <property type="entry name" value="bHLH-TF_ACT-like_plant"/>
</dbReference>
<dbReference type="AlphaFoldDB" id="A0A649UAE8"/>
<dbReference type="Gene3D" id="4.10.280.10">
    <property type="entry name" value="Helix-loop-helix DNA-binding domain"/>
    <property type="match status" value="1"/>
</dbReference>
<protein>
    <submittedName>
        <fullName evidence="9">Transcription factor bHLH18</fullName>
    </submittedName>
</protein>
<comment type="similarity">
    <text evidence="2">Belongs to the bHLH protein family.</text>
</comment>
<evidence type="ECO:0000256" key="6">
    <source>
        <dbReference type="SAM" id="Coils"/>
    </source>
</evidence>
<evidence type="ECO:0000256" key="4">
    <source>
        <dbReference type="ARBA" id="ARBA00023163"/>
    </source>
</evidence>
<feature type="domain" description="BHLH" evidence="8">
    <location>
        <begin position="139"/>
        <end position="188"/>
    </location>
</feature>
<dbReference type="GO" id="GO:0005634">
    <property type="term" value="C:nucleus"/>
    <property type="evidence" value="ECO:0007669"/>
    <property type="project" value="UniProtKB-SubCell"/>
</dbReference>
<sequence>MAQWFSDSGMDLPSLVHPWEPSSLELTDQQHIWDNIHPSLSPESYSPLPATAFSTSSNTSSTERPKKILRTDSWSSFPAERDSFPSILSFGNPSSSKGHSDLYANLIRGAVKPKEEGSYEAVAAGQVLKKVKPVTRPPSHNQDHVVAERKRREKLTQRFIALSAVVPGLKKMDKASVLGDAIKYLKQLQEKVKTLEDQTAKRTVESAVLVKKSQLSTDDDTSSCDDSSDGVLSGESTLPEIEVKLSDRTLLIRIHCERHKGVLTKALSEIENLPLTIISTNAIPFTSSTLDVTITAQMDEELCMTVKEIMKKLSIAFKHFM</sequence>
<keyword evidence="3" id="KW-0805">Transcription regulation</keyword>
<organism evidence="9">
    <name type="scientific">Lilium regale</name>
    <name type="common">Regal lily</name>
    <dbReference type="NCBI Taxonomy" id="82328"/>
    <lineage>
        <taxon>Eukaryota</taxon>
        <taxon>Viridiplantae</taxon>
        <taxon>Streptophyta</taxon>
        <taxon>Embryophyta</taxon>
        <taxon>Tracheophyta</taxon>
        <taxon>Spermatophyta</taxon>
        <taxon>Magnoliopsida</taxon>
        <taxon>Liliopsida</taxon>
        <taxon>Liliales</taxon>
        <taxon>Liliaceae</taxon>
        <taxon>Lilium</taxon>
    </lineage>
</organism>